<feature type="signal peptide" evidence="1">
    <location>
        <begin position="1"/>
        <end position="26"/>
    </location>
</feature>
<dbReference type="EMBL" id="JWIR02000073">
    <property type="protein sequence ID" value="KKB35343.1"/>
    <property type="molecule type" value="Genomic_DNA"/>
</dbReference>
<sequence>MNAKKALTVALSSSLLLGALASPAAASQTAASAPVPASETTQQDQAQNTLIVSNNELAKAIKEEKVSKKELAQYSLYVKTQVKETGEVTPEWKLAAVKKAVKFMVDHADTIPIKSVRDAVKKYGTKINNAMDTLETYSWWGIANALTKAGVPDKYADMIADFIVKYIL</sequence>
<dbReference type="AlphaFoldDB" id="A0A0F5HQ08"/>
<dbReference type="RefSeq" id="WP_039235222.1">
    <property type="nucleotide sequence ID" value="NZ_JWIQ02000058.1"/>
</dbReference>
<evidence type="ECO:0000313" key="3">
    <source>
        <dbReference type="Proteomes" id="UP000031563"/>
    </source>
</evidence>
<evidence type="ECO:0000256" key="1">
    <source>
        <dbReference type="SAM" id="SignalP"/>
    </source>
</evidence>
<organism evidence="2 3">
    <name type="scientific">Bacillus thermotolerans</name>
    <name type="common">Quasibacillus thermotolerans</name>
    <dbReference type="NCBI Taxonomy" id="1221996"/>
    <lineage>
        <taxon>Bacteria</taxon>
        <taxon>Bacillati</taxon>
        <taxon>Bacillota</taxon>
        <taxon>Bacilli</taxon>
        <taxon>Bacillales</taxon>
        <taxon>Bacillaceae</taxon>
        <taxon>Bacillus</taxon>
    </lineage>
</organism>
<gene>
    <name evidence="2" type="ORF">QY95_03477</name>
</gene>
<name>A0A0F5HQ08_BACTR</name>
<accession>A0A0F5HXJ2</accession>
<accession>A0A0F5HQ08</accession>
<keyword evidence="3" id="KW-1185">Reference proteome</keyword>
<keyword evidence="1" id="KW-0732">Signal</keyword>
<reference evidence="2" key="1">
    <citation type="submission" date="2015-02" db="EMBL/GenBank/DDBJ databases">
        <title>Genome Assembly of Bacillaceae bacterium MTCC 8252.</title>
        <authorList>
            <person name="Verma A."/>
            <person name="Khatri I."/>
            <person name="Mual P."/>
            <person name="Subramanian S."/>
            <person name="Krishnamurthi S."/>
        </authorList>
    </citation>
    <scope>NUCLEOTIDE SEQUENCE [LARGE SCALE GENOMIC DNA]</scope>
    <source>
        <strain evidence="2">MTCC 8252</strain>
    </source>
</reference>
<dbReference type="OrthoDB" id="2973600at2"/>
<proteinExistence type="predicted"/>
<dbReference type="Proteomes" id="UP000031563">
    <property type="component" value="Unassembled WGS sequence"/>
</dbReference>
<feature type="chain" id="PRO_5030006399" evidence="1">
    <location>
        <begin position="27"/>
        <end position="168"/>
    </location>
</feature>
<protein>
    <submittedName>
        <fullName evidence="2">Uncharacterized protein</fullName>
    </submittedName>
</protein>
<evidence type="ECO:0000313" key="2">
    <source>
        <dbReference type="EMBL" id="KKB35343.1"/>
    </source>
</evidence>
<comment type="caution">
    <text evidence="2">The sequence shown here is derived from an EMBL/GenBank/DDBJ whole genome shotgun (WGS) entry which is preliminary data.</text>
</comment>